<evidence type="ECO:0000256" key="2">
    <source>
        <dbReference type="SAM" id="SignalP"/>
    </source>
</evidence>
<organism evidence="3 4">
    <name type="scientific">Nocardioides oceani</name>
    <dbReference type="NCBI Taxonomy" id="3058369"/>
    <lineage>
        <taxon>Bacteria</taxon>
        <taxon>Bacillati</taxon>
        <taxon>Actinomycetota</taxon>
        <taxon>Actinomycetes</taxon>
        <taxon>Propionibacteriales</taxon>
        <taxon>Nocardioidaceae</taxon>
        <taxon>Nocardioides</taxon>
    </lineage>
</organism>
<dbReference type="Proteomes" id="UP001168620">
    <property type="component" value="Unassembled WGS sequence"/>
</dbReference>
<keyword evidence="1" id="KW-0812">Transmembrane</keyword>
<proteinExistence type="predicted"/>
<evidence type="ECO:0008006" key="5">
    <source>
        <dbReference type="Google" id="ProtNLM"/>
    </source>
</evidence>
<dbReference type="EMBL" id="JAUHJQ010000004">
    <property type="protein sequence ID" value="MDN4173624.1"/>
    <property type="molecule type" value="Genomic_DNA"/>
</dbReference>
<dbReference type="RefSeq" id="WP_300952743.1">
    <property type="nucleotide sequence ID" value="NZ_JAUHJQ010000004.1"/>
</dbReference>
<gene>
    <name evidence="3" type="ORF">QWY28_11755</name>
</gene>
<evidence type="ECO:0000313" key="4">
    <source>
        <dbReference type="Proteomes" id="UP001168620"/>
    </source>
</evidence>
<feature type="chain" id="PRO_5046665900" description="TPM domain-containing protein" evidence="2">
    <location>
        <begin position="24"/>
        <end position="225"/>
    </location>
</feature>
<name>A0ABT8FG91_9ACTN</name>
<keyword evidence="2" id="KW-0732">Signal</keyword>
<feature type="signal peptide" evidence="2">
    <location>
        <begin position="1"/>
        <end position="23"/>
    </location>
</feature>
<sequence>MRAERLVCAVAALALGGGAAAWAEQRLDRSAEPTPAGDRVLEAVEGLRDDQVHVTDDGRAMLGEEDERRIAALIAERGSPVHVLVWRDSWFAGHDHYIQAAEQVLERLDGPAALVLWQGPDGSYTGTTQGWTFDRYSGDWDDDVEEEPSYLGDASRRLPEWITALPDDPITRLSSDSGAGSTASGITAGVLLGVPAVLGVWLLLGIVRVATGRRFRNRPLPAGRG</sequence>
<keyword evidence="1" id="KW-0472">Membrane</keyword>
<protein>
    <recommendedName>
        <fullName evidence="5">TPM domain-containing protein</fullName>
    </recommendedName>
</protein>
<reference evidence="3" key="1">
    <citation type="submission" date="2023-06" db="EMBL/GenBank/DDBJ databases">
        <title>Draft genome sequence of Nocardioides sp. SOB77.</title>
        <authorList>
            <person name="Zhang G."/>
        </authorList>
    </citation>
    <scope>NUCLEOTIDE SEQUENCE</scope>
    <source>
        <strain evidence="3">SOB77</strain>
    </source>
</reference>
<evidence type="ECO:0000313" key="3">
    <source>
        <dbReference type="EMBL" id="MDN4173624.1"/>
    </source>
</evidence>
<accession>A0ABT8FG91</accession>
<keyword evidence="4" id="KW-1185">Reference proteome</keyword>
<feature type="transmembrane region" description="Helical" evidence="1">
    <location>
        <begin position="186"/>
        <end position="210"/>
    </location>
</feature>
<comment type="caution">
    <text evidence="3">The sequence shown here is derived from an EMBL/GenBank/DDBJ whole genome shotgun (WGS) entry which is preliminary data.</text>
</comment>
<keyword evidence="1" id="KW-1133">Transmembrane helix</keyword>
<evidence type="ECO:0000256" key="1">
    <source>
        <dbReference type="SAM" id="Phobius"/>
    </source>
</evidence>